<name>A0A9W9NU77_9EURO</name>
<comment type="caution">
    <text evidence="2">The sequence shown here is derived from an EMBL/GenBank/DDBJ whole genome shotgun (WGS) entry which is preliminary data.</text>
</comment>
<evidence type="ECO:0000313" key="2">
    <source>
        <dbReference type="EMBL" id="KAJ5226093.1"/>
    </source>
</evidence>
<reference evidence="2" key="1">
    <citation type="submission" date="2022-11" db="EMBL/GenBank/DDBJ databases">
        <authorList>
            <person name="Petersen C."/>
        </authorList>
    </citation>
    <scope>NUCLEOTIDE SEQUENCE</scope>
    <source>
        <strain evidence="2">IBT 19713</strain>
    </source>
</reference>
<evidence type="ECO:0000256" key="1">
    <source>
        <dbReference type="SAM" id="MobiDB-lite"/>
    </source>
</evidence>
<proteinExistence type="predicted"/>
<dbReference type="EMBL" id="JAPQKS010000005">
    <property type="protein sequence ID" value="KAJ5226093.1"/>
    <property type="molecule type" value="Genomic_DNA"/>
</dbReference>
<feature type="region of interest" description="Disordered" evidence="1">
    <location>
        <begin position="238"/>
        <end position="282"/>
    </location>
</feature>
<feature type="region of interest" description="Disordered" evidence="1">
    <location>
        <begin position="186"/>
        <end position="219"/>
    </location>
</feature>
<keyword evidence="3" id="KW-1185">Reference proteome</keyword>
<feature type="compositionally biased region" description="Low complexity" evidence="1">
    <location>
        <begin position="240"/>
        <end position="249"/>
    </location>
</feature>
<dbReference type="AlphaFoldDB" id="A0A9W9NU77"/>
<dbReference type="GeneID" id="83203917"/>
<feature type="compositionally biased region" description="Polar residues" evidence="1">
    <location>
        <begin position="188"/>
        <end position="214"/>
    </location>
</feature>
<gene>
    <name evidence="2" type="ORF">N7468_007318</name>
</gene>
<dbReference type="OrthoDB" id="4368880at2759"/>
<sequence>MTTTIDDRQLRRVIELAHQFQAYTEGAHIWSRKFDLRTQARIGHLVTSYPAPPATNDPFPPSWGVDRSSLSSTVKEFLTITDKLVETSQLSPASGSEPENPLGKRARTKPRSRMTSLPDPKPGPATSDSFSGYREPQTSPSPDTTPRRPRLEPERSQAYIDYHLALPPSTGNTPSTTPALQREILGMSNPSLPTGFQATATANDHSQAPNTPLTADTPLTVGTAMHIFRQILREECTHEPQPQQGRQGPIGPPGDIGPPGPPGPQGSAGIQGPEGQPVLASLDTSWKPSDIGLFNPEARDPSGKGIITISNVTNYKDVFVFIDRIKDLIPTKSEEIVRANLASCLRGSALGWYSSQLSELERTALHSNPVDSPVGWFQTLEAKFRPPTFRPSLPV</sequence>
<protein>
    <submittedName>
        <fullName evidence="2">Uncharacterized protein</fullName>
    </submittedName>
</protein>
<dbReference type="RefSeq" id="XP_058329504.1">
    <property type="nucleotide sequence ID" value="XM_058476614.1"/>
</dbReference>
<reference evidence="2" key="2">
    <citation type="journal article" date="2023" name="IMA Fungus">
        <title>Comparative genomic study of the Penicillium genus elucidates a diverse pangenome and 15 lateral gene transfer events.</title>
        <authorList>
            <person name="Petersen C."/>
            <person name="Sorensen T."/>
            <person name="Nielsen M.R."/>
            <person name="Sondergaard T.E."/>
            <person name="Sorensen J.L."/>
            <person name="Fitzpatrick D.A."/>
            <person name="Frisvad J.C."/>
            <person name="Nielsen K.L."/>
        </authorList>
    </citation>
    <scope>NUCLEOTIDE SEQUENCE</scope>
    <source>
        <strain evidence="2">IBT 19713</strain>
    </source>
</reference>
<accession>A0A9W9NU77</accession>
<dbReference type="Proteomes" id="UP001150941">
    <property type="component" value="Unassembled WGS sequence"/>
</dbReference>
<feature type="region of interest" description="Disordered" evidence="1">
    <location>
        <begin position="88"/>
        <end position="150"/>
    </location>
</feature>
<evidence type="ECO:0000313" key="3">
    <source>
        <dbReference type="Proteomes" id="UP001150941"/>
    </source>
</evidence>
<organism evidence="2 3">
    <name type="scientific">Penicillium chermesinum</name>
    <dbReference type="NCBI Taxonomy" id="63820"/>
    <lineage>
        <taxon>Eukaryota</taxon>
        <taxon>Fungi</taxon>
        <taxon>Dikarya</taxon>
        <taxon>Ascomycota</taxon>
        <taxon>Pezizomycotina</taxon>
        <taxon>Eurotiomycetes</taxon>
        <taxon>Eurotiomycetidae</taxon>
        <taxon>Eurotiales</taxon>
        <taxon>Aspergillaceae</taxon>
        <taxon>Penicillium</taxon>
    </lineage>
</organism>
<feature type="compositionally biased region" description="Pro residues" evidence="1">
    <location>
        <begin position="250"/>
        <end position="264"/>
    </location>
</feature>